<comment type="caution">
    <text evidence="1">The sequence shown here is derived from an EMBL/GenBank/DDBJ whole genome shotgun (WGS) entry which is preliminary data.</text>
</comment>
<keyword evidence="2" id="KW-1185">Reference proteome</keyword>
<dbReference type="AlphaFoldDB" id="A0A4Q9DTW5"/>
<protein>
    <submittedName>
        <fullName evidence="1">Uncharacterized protein</fullName>
    </submittedName>
</protein>
<reference evidence="1 2" key="1">
    <citation type="submission" date="2019-02" db="EMBL/GenBank/DDBJ databases">
        <title>Paenibacillus sp. nov., isolated from surface-sterilized tissue of Thalictrum simplex L.</title>
        <authorList>
            <person name="Tuo L."/>
        </authorList>
    </citation>
    <scope>NUCLEOTIDE SEQUENCE [LARGE SCALE GENOMIC DNA]</scope>
    <source>
        <strain evidence="1 2">N2SHLJ1</strain>
    </source>
</reference>
<organism evidence="1 2">
    <name type="scientific">Paenibacillus thalictri</name>
    <dbReference type="NCBI Taxonomy" id="2527873"/>
    <lineage>
        <taxon>Bacteria</taxon>
        <taxon>Bacillati</taxon>
        <taxon>Bacillota</taxon>
        <taxon>Bacilli</taxon>
        <taxon>Bacillales</taxon>
        <taxon>Paenibacillaceae</taxon>
        <taxon>Paenibacillus</taxon>
    </lineage>
</organism>
<dbReference type="EMBL" id="SIRE01000010">
    <property type="protein sequence ID" value="TBL78127.1"/>
    <property type="molecule type" value="Genomic_DNA"/>
</dbReference>
<name>A0A4Q9DTW5_9BACL</name>
<proteinExistence type="predicted"/>
<gene>
    <name evidence="1" type="ORF">EYB31_14680</name>
</gene>
<sequence>MKRMYALIMDLPDAKRPGFYAQIVKALAADAPPFDRDKDLLIYDEPLIRDEAGGIMNKYHVEYEELELILLDAGTELAPTFTDFGLVTRLEHAYVYADQILLFRLSEGTEDNRRLALLQMEEHLQARSTRNGESYYAVEAHLADLMSGIAKAYNCSIQLID</sequence>
<evidence type="ECO:0000313" key="2">
    <source>
        <dbReference type="Proteomes" id="UP000293142"/>
    </source>
</evidence>
<evidence type="ECO:0000313" key="1">
    <source>
        <dbReference type="EMBL" id="TBL78127.1"/>
    </source>
</evidence>
<accession>A0A4Q9DTW5</accession>
<dbReference type="Proteomes" id="UP000293142">
    <property type="component" value="Unassembled WGS sequence"/>
</dbReference>